<keyword evidence="3 5" id="KW-0560">Oxidoreductase</keyword>
<comment type="caution">
    <text evidence="5">The sequence shown here is derived from an EMBL/GenBank/DDBJ whole genome shotgun (WGS) entry which is preliminary data.</text>
</comment>
<sequence>MDLYDAIRSRRSVYNFKSDEVADDIILRVLEAGTMAPSAFNSQPWEFILVKDPEIKQEIALMREKIPRQKRALETAPLLLVVCYKPNEKLGDDVFASCFTAIENILLALTAEGLAGVILAFRNRKLKELLGLDENMQLAAVIPIGYAAEEPSPKKMAELKERLHINQYTIQRR</sequence>
<dbReference type="AlphaFoldDB" id="A0A1F2PAX4"/>
<dbReference type="Gene3D" id="3.40.109.10">
    <property type="entry name" value="NADH Oxidase"/>
    <property type="match status" value="1"/>
</dbReference>
<evidence type="ECO:0000313" key="5">
    <source>
        <dbReference type="EMBL" id="OFV68550.1"/>
    </source>
</evidence>
<dbReference type="Proteomes" id="UP000186940">
    <property type="component" value="Unassembled WGS sequence"/>
</dbReference>
<evidence type="ECO:0000259" key="4">
    <source>
        <dbReference type="Pfam" id="PF00881"/>
    </source>
</evidence>
<dbReference type="Pfam" id="PF00881">
    <property type="entry name" value="Nitroreductase"/>
    <property type="match status" value="2"/>
</dbReference>
<dbReference type="STRING" id="1838285.SCAL_000226"/>
<dbReference type="PANTHER" id="PTHR23026">
    <property type="entry name" value="NADPH NITROREDUCTASE"/>
    <property type="match status" value="1"/>
</dbReference>
<name>A0A1F2PAX4_9EURY</name>
<dbReference type="PANTHER" id="PTHR23026:SF90">
    <property type="entry name" value="IODOTYROSINE DEIODINASE 1"/>
    <property type="match status" value="1"/>
</dbReference>
<gene>
    <name evidence="5" type="ORF">SCAL_000226</name>
</gene>
<feature type="domain" description="Nitroreductase" evidence="4">
    <location>
        <begin position="7"/>
        <end position="60"/>
    </location>
</feature>
<dbReference type="SUPFAM" id="SSF55469">
    <property type="entry name" value="FMN-dependent nitroreductase-like"/>
    <property type="match status" value="1"/>
</dbReference>
<organism evidence="5 6">
    <name type="scientific">Candidatus Syntropharchaeum caldarium</name>
    <dbReference type="NCBI Taxonomy" id="1838285"/>
    <lineage>
        <taxon>Archaea</taxon>
        <taxon>Methanobacteriati</taxon>
        <taxon>Methanobacteriota</taxon>
        <taxon>Stenosarchaea group</taxon>
        <taxon>Methanomicrobia</taxon>
        <taxon>Methanosarcinales</taxon>
        <taxon>ANME-2 cluster</taxon>
        <taxon>Candidatus Syntropharchaeum</taxon>
    </lineage>
</organism>
<keyword evidence="2" id="KW-0288">FMN</keyword>
<accession>A0A1F2PAX4</accession>
<evidence type="ECO:0000256" key="3">
    <source>
        <dbReference type="ARBA" id="ARBA00023002"/>
    </source>
</evidence>
<dbReference type="InterPro" id="IPR029479">
    <property type="entry name" value="Nitroreductase"/>
</dbReference>
<feature type="domain" description="Nitroreductase" evidence="4">
    <location>
        <begin position="69"/>
        <end position="146"/>
    </location>
</feature>
<evidence type="ECO:0000256" key="2">
    <source>
        <dbReference type="ARBA" id="ARBA00022643"/>
    </source>
</evidence>
<dbReference type="InterPro" id="IPR000415">
    <property type="entry name" value="Nitroreductase-like"/>
</dbReference>
<proteinExistence type="predicted"/>
<dbReference type="EC" id="1.6.99.3" evidence="5"/>
<keyword evidence="1" id="KW-0285">Flavoprotein</keyword>
<evidence type="ECO:0000313" key="6">
    <source>
        <dbReference type="Proteomes" id="UP000186940"/>
    </source>
</evidence>
<dbReference type="CDD" id="cd02062">
    <property type="entry name" value="Nitro_FMN_reductase"/>
    <property type="match status" value="1"/>
</dbReference>
<dbReference type="InterPro" id="IPR050627">
    <property type="entry name" value="Nitroreductase/BluB"/>
</dbReference>
<dbReference type="GO" id="GO:0016491">
    <property type="term" value="F:oxidoreductase activity"/>
    <property type="evidence" value="ECO:0007669"/>
    <property type="project" value="UniProtKB-KW"/>
</dbReference>
<evidence type="ECO:0000256" key="1">
    <source>
        <dbReference type="ARBA" id="ARBA00022630"/>
    </source>
</evidence>
<dbReference type="EMBL" id="LYOS01000001">
    <property type="protein sequence ID" value="OFV68550.1"/>
    <property type="molecule type" value="Genomic_DNA"/>
</dbReference>
<protein>
    <submittedName>
        <fullName evidence="5">Nitroreductase</fullName>
        <ecNumber evidence="5">1.6.99.3</ecNumber>
    </submittedName>
</protein>
<reference evidence="5" key="1">
    <citation type="submission" date="2016-05" db="EMBL/GenBank/DDBJ databases">
        <title>Microbial consortia oxidize butane by reversing methanogenesis.</title>
        <authorList>
            <person name="Laso-Perez R."/>
            <person name="Richter M."/>
            <person name="Wegener G."/>
            <person name="Musat F."/>
        </authorList>
    </citation>
    <scope>NUCLEOTIDE SEQUENCE [LARGE SCALE GENOMIC DNA]</scope>
    <source>
        <strain evidence="5">BOX2</strain>
    </source>
</reference>
<keyword evidence="6" id="KW-1185">Reference proteome</keyword>